<evidence type="ECO:0000313" key="1">
    <source>
        <dbReference type="EMBL" id="CAD8108856.1"/>
    </source>
</evidence>
<dbReference type="EMBL" id="CAJJDN010000092">
    <property type="protein sequence ID" value="CAD8108856.1"/>
    <property type="molecule type" value="Genomic_DNA"/>
</dbReference>
<proteinExistence type="predicted"/>
<organism evidence="1 2">
    <name type="scientific">Paramecium sonneborni</name>
    <dbReference type="NCBI Taxonomy" id="65129"/>
    <lineage>
        <taxon>Eukaryota</taxon>
        <taxon>Sar</taxon>
        <taxon>Alveolata</taxon>
        <taxon>Ciliophora</taxon>
        <taxon>Intramacronucleata</taxon>
        <taxon>Oligohymenophorea</taxon>
        <taxon>Peniculida</taxon>
        <taxon>Parameciidae</taxon>
        <taxon>Paramecium</taxon>
    </lineage>
</organism>
<sequence length="107" mass="12881">MKRNVEYLYLLTKLLQSTKTKSHSNSNLDHFKKKQNIFIVSPYSFQPQIFVEQQLSFPQHITSDNILTFVLKQKKYKIIQDQNNFQSVMKLKNNELNQIKQFPYLIR</sequence>
<protein>
    <submittedName>
        <fullName evidence="1">Uncharacterized protein</fullName>
    </submittedName>
</protein>
<comment type="caution">
    <text evidence="1">The sequence shown here is derived from an EMBL/GenBank/DDBJ whole genome shotgun (WGS) entry which is preliminary data.</text>
</comment>
<keyword evidence="2" id="KW-1185">Reference proteome</keyword>
<dbReference type="Proteomes" id="UP000692954">
    <property type="component" value="Unassembled WGS sequence"/>
</dbReference>
<dbReference type="AlphaFoldDB" id="A0A8S1Q0I1"/>
<evidence type="ECO:0000313" key="2">
    <source>
        <dbReference type="Proteomes" id="UP000692954"/>
    </source>
</evidence>
<name>A0A8S1Q0I1_9CILI</name>
<accession>A0A8S1Q0I1</accession>
<gene>
    <name evidence="1" type="ORF">PSON_ATCC_30995.1.T0920105</name>
</gene>
<reference evidence="1" key="1">
    <citation type="submission" date="2021-01" db="EMBL/GenBank/DDBJ databases">
        <authorList>
            <consortium name="Genoscope - CEA"/>
            <person name="William W."/>
        </authorList>
    </citation>
    <scope>NUCLEOTIDE SEQUENCE</scope>
</reference>